<dbReference type="Gene3D" id="3.40.50.150">
    <property type="entry name" value="Vaccinia Virus protein VP39"/>
    <property type="match status" value="1"/>
</dbReference>
<keyword evidence="1" id="KW-0489">Methyltransferase</keyword>
<keyword evidence="4" id="KW-1133">Transmembrane helix</keyword>
<dbReference type="EMBL" id="QJTC01000007">
    <property type="protein sequence ID" value="PYE78358.1"/>
    <property type="molecule type" value="Genomic_DNA"/>
</dbReference>
<dbReference type="SUPFAM" id="SSF53335">
    <property type="entry name" value="S-adenosyl-L-methionine-dependent methyltransferases"/>
    <property type="match status" value="1"/>
</dbReference>
<keyword evidence="2" id="KW-0808">Transferase</keyword>
<comment type="caution">
    <text evidence="5">The sequence shown here is derived from an EMBL/GenBank/DDBJ whole genome shotgun (WGS) entry which is preliminary data.</text>
</comment>
<feature type="transmembrane region" description="Helical" evidence="4">
    <location>
        <begin position="12"/>
        <end position="30"/>
    </location>
</feature>
<reference evidence="5 6" key="1">
    <citation type="submission" date="2018-06" db="EMBL/GenBank/DDBJ databases">
        <title>Genomic Encyclopedia of Type Strains, Phase III (KMG-III): the genomes of soil and plant-associated and newly described type strains.</title>
        <authorList>
            <person name="Whitman W."/>
        </authorList>
    </citation>
    <scope>NUCLEOTIDE SEQUENCE [LARGE SCALE GENOMIC DNA]</scope>
    <source>
        <strain evidence="5 6">CECT 7646</strain>
    </source>
</reference>
<sequence>MQAPRLPWPLPALLVWGSAWGLFGLLQAVGPPTLQGLPVVALATAWGAVGSLWGTTRMRRLLLAGGFPVSLLASGAVVLPAWGWLPPLALCMLVYPVHAWRDAPVFPTPRGALRDLPVTVPLVPGSRVLDAGCGLGDGLRALRSAYPDAVLHGIEWSWPLRLLCALRCPWAQVRQGDIWRTDWRDYALVYVFQRPESMARAWDKARAELAPGGAMASLEFEVPGVAADRRLRTPDGRPLWIYRLAPAAKK</sequence>
<organism evidence="5 6">
    <name type="scientific">Xylophilus ampelinus</name>
    <dbReference type="NCBI Taxonomy" id="54067"/>
    <lineage>
        <taxon>Bacteria</taxon>
        <taxon>Pseudomonadati</taxon>
        <taxon>Pseudomonadota</taxon>
        <taxon>Betaproteobacteria</taxon>
        <taxon>Burkholderiales</taxon>
        <taxon>Xylophilus</taxon>
    </lineage>
</organism>
<dbReference type="PANTHER" id="PTHR13610">
    <property type="entry name" value="METHYLTRANSFERASE DOMAIN-CONTAINING PROTEIN"/>
    <property type="match status" value="1"/>
</dbReference>
<name>A0A318SIZ5_9BURK</name>
<gene>
    <name evidence="5" type="ORF">DFQ15_1078</name>
</gene>
<dbReference type="PANTHER" id="PTHR13610:SF9">
    <property type="entry name" value="FI06469P"/>
    <property type="match status" value="1"/>
</dbReference>
<keyword evidence="3" id="KW-0949">S-adenosyl-L-methionine</keyword>
<evidence type="ECO:0000313" key="6">
    <source>
        <dbReference type="Proteomes" id="UP000247540"/>
    </source>
</evidence>
<evidence type="ECO:0000256" key="2">
    <source>
        <dbReference type="ARBA" id="ARBA00022679"/>
    </source>
</evidence>
<evidence type="ECO:0000256" key="1">
    <source>
        <dbReference type="ARBA" id="ARBA00022603"/>
    </source>
</evidence>
<evidence type="ECO:0008006" key="7">
    <source>
        <dbReference type="Google" id="ProtNLM"/>
    </source>
</evidence>
<protein>
    <recommendedName>
        <fullName evidence="7">Methyltransferase family protein</fullName>
    </recommendedName>
</protein>
<keyword evidence="6" id="KW-1185">Reference proteome</keyword>
<keyword evidence="4" id="KW-0812">Transmembrane</keyword>
<dbReference type="RefSeq" id="WP_110465168.1">
    <property type="nucleotide sequence ID" value="NZ_JAMOFZ010000007.1"/>
</dbReference>
<evidence type="ECO:0000256" key="3">
    <source>
        <dbReference type="ARBA" id="ARBA00022691"/>
    </source>
</evidence>
<evidence type="ECO:0000256" key="4">
    <source>
        <dbReference type="SAM" id="Phobius"/>
    </source>
</evidence>
<dbReference type="InterPro" id="IPR026170">
    <property type="entry name" value="FAM173A/B"/>
</dbReference>
<feature type="transmembrane region" description="Helical" evidence="4">
    <location>
        <begin position="36"/>
        <end position="54"/>
    </location>
</feature>
<accession>A0A318SIZ5</accession>
<proteinExistence type="predicted"/>
<keyword evidence="4" id="KW-0472">Membrane</keyword>
<dbReference type="GO" id="GO:0032259">
    <property type="term" value="P:methylation"/>
    <property type="evidence" value="ECO:0007669"/>
    <property type="project" value="UniProtKB-KW"/>
</dbReference>
<dbReference type="OrthoDB" id="5611641at2"/>
<dbReference type="InterPro" id="IPR029063">
    <property type="entry name" value="SAM-dependent_MTases_sf"/>
</dbReference>
<dbReference type="Proteomes" id="UP000247540">
    <property type="component" value="Unassembled WGS sequence"/>
</dbReference>
<feature type="transmembrane region" description="Helical" evidence="4">
    <location>
        <begin position="61"/>
        <end position="85"/>
    </location>
</feature>
<dbReference type="GO" id="GO:0016279">
    <property type="term" value="F:protein-lysine N-methyltransferase activity"/>
    <property type="evidence" value="ECO:0007669"/>
    <property type="project" value="InterPro"/>
</dbReference>
<evidence type="ECO:0000313" key="5">
    <source>
        <dbReference type="EMBL" id="PYE78358.1"/>
    </source>
</evidence>
<dbReference type="AlphaFoldDB" id="A0A318SIZ5"/>